<keyword evidence="2" id="KW-0282">Flagellum</keyword>
<dbReference type="NCBIfam" id="TIGR02530">
    <property type="entry name" value="flg_new"/>
    <property type="match status" value="1"/>
</dbReference>
<keyword evidence="2" id="KW-0966">Cell projection</keyword>
<feature type="region of interest" description="Disordered" evidence="1">
    <location>
        <begin position="1"/>
        <end position="24"/>
    </location>
</feature>
<proteinExistence type="predicted"/>
<gene>
    <name evidence="2" type="ORF">SAMN05421804_101721</name>
</gene>
<dbReference type="EMBL" id="FNDZ01000001">
    <property type="protein sequence ID" value="SDI11815.1"/>
    <property type="molecule type" value="Genomic_DNA"/>
</dbReference>
<reference evidence="2 3" key="1">
    <citation type="submission" date="2016-10" db="EMBL/GenBank/DDBJ databases">
        <authorList>
            <person name="de Groot N.N."/>
        </authorList>
    </citation>
    <scope>NUCLEOTIDE SEQUENCE [LARGE SCALE GENOMIC DNA]</scope>
    <source>
        <strain evidence="2 3">CGMCC 1.5058</strain>
    </source>
</reference>
<dbReference type="RefSeq" id="WP_031574195.1">
    <property type="nucleotide sequence ID" value="NZ_FNDZ01000001.1"/>
</dbReference>
<evidence type="ECO:0000313" key="2">
    <source>
        <dbReference type="EMBL" id="SDI11815.1"/>
    </source>
</evidence>
<organism evidence="2 3">
    <name type="scientific">Proteiniclasticum ruminis</name>
    <dbReference type="NCBI Taxonomy" id="398199"/>
    <lineage>
        <taxon>Bacteria</taxon>
        <taxon>Bacillati</taxon>
        <taxon>Bacillota</taxon>
        <taxon>Clostridia</taxon>
        <taxon>Eubacteriales</taxon>
        <taxon>Clostridiaceae</taxon>
        <taxon>Proteiniclasticum</taxon>
    </lineage>
</organism>
<protein>
    <submittedName>
        <fullName evidence="2">Flagellar operon protein</fullName>
    </submittedName>
</protein>
<keyword evidence="2" id="KW-0969">Cilium</keyword>
<sequence length="123" mass="13870">MSFKIQNGQIIPSAHPGQVQGKKPSGDFERLYLESIQKTKETVKLSAHAKDRMDKRDISLSEEDMKKINDAVDTLDQKGAREGLLLYKDAAFIASIRNRTIITAMKDAEIETITNIDSFMKIK</sequence>
<accession>A0A1G8HYM5</accession>
<dbReference type="Proteomes" id="UP000183255">
    <property type="component" value="Unassembled WGS sequence"/>
</dbReference>
<feature type="compositionally biased region" description="Polar residues" evidence="1">
    <location>
        <begin position="1"/>
        <end position="10"/>
    </location>
</feature>
<evidence type="ECO:0000313" key="3">
    <source>
        <dbReference type="Proteomes" id="UP000183255"/>
    </source>
</evidence>
<dbReference type="InterPro" id="IPR013367">
    <property type="entry name" value="Flagellar_put"/>
</dbReference>
<name>A0A1G8HYM5_9CLOT</name>
<dbReference type="AlphaFoldDB" id="A0A1G8HYM5"/>
<evidence type="ECO:0000256" key="1">
    <source>
        <dbReference type="SAM" id="MobiDB-lite"/>
    </source>
</evidence>